<dbReference type="PANTHER" id="PTHR24256">
    <property type="entry name" value="TRYPTASE-RELATED"/>
    <property type="match status" value="1"/>
</dbReference>
<evidence type="ECO:0000256" key="2">
    <source>
        <dbReference type="ARBA" id="ARBA00024195"/>
    </source>
</evidence>
<dbReference type="GO" id="GO:0004252">
    <property type="term" value="F:serine-type endopeptidase activity"/>
    <property type="evidence" value="ECO:0007669"/>
    <property type="project" value="InterPro"/>
</dbReference>
<protein>
    <recommendedName>
        <fullName evidence="4">Peptidase S1 domain-containing protein</fullName>
    </recommendedName>
</protein>
<evidence type="ECO:0000256" key="1">
    <source>
        <dbReference type="ARBA" id="ARBA00023157"/>
    </source>
</evidence>
<feature type="domain" description="Peptidase S1" evidence="4">
    <location>
        <begin position="101"/>
        <end position="379"/>
    </location>
</feature>
<dbReference type="CDD" id="cd00190">
    <property type="entry name" value="Tryp_SPc"/>
    <property type="match status" value="1"/>
</dbReference>
<evidence type="ECO:0000313" key="5">
    <source>
        <dbReference type="EMBL" id="KAK6186138.1"/>
    </source>
</evidence>
<dbReference type="Pfam" id="PF00089">
    <property type="entry name" value="Trypsin"/>
    <property type="match status" value="1"/>
</dbReference>
<dbReference type="InterPro" id="IPR001314">
    <property type="entry name" value="Peptidase_S1A"/>
</dbReference>
<dbReference type="Proteomes" id="UP001347796">
    <property type="component" value="Unassembled WGS sequence"/>
</dbReference>
<evidence type="ECO:0000256" key="3">
    <source>
        <dbReference type="SAM" id="SignalP"/>
    </source>
</evidence>
<sequence>MAAKSICLILIFGVGLALSVQDFWCKYINEKNGNTAQCLSGNSCPIGYTASPYGNTQLTCFSPDNQPYTCCVTNSATTTQVPPVPPTSTAECGIMTKISKVINGDASVRCQWPWLMSIRGRLIGTTGTVSMDNTVPLCAGVLIDDRWVVTTAFCAFLSGFNLNTDIRNNILVVAGEYNTSRTDVDSLGRAQEQEKRIVDYFIHPSYILRDSTSFVDIANFADKQQLTGGNIALLKLADPVTYTECIKKACYARDVGASTNCGNDECYVAGWGITETAGLSAIPLEARVETYRTEVCESIARYSGNSLYQTQPATFCAAALRRGTTPCLGDNGGMVVCNQNGRYALHGLVAKPEIECDDTKPFIASDVTVVQEWIDNIIATN</sequence>
<feature type="signal peptide" evidence="3">
    <location>
        <begin position="1"/>
        <end position="17"/>
    </location>
</feature>
<dbReference type="SUPFAM" id="SSF50494">
    <property type="entry name" value="Trypsin-like serine proteases"/>
    <property type="match status" value="1"/>
</dbReference>
<proteinExistence type="inferred from homology"/>
<evidence type="ECO:0000259" key="4">
    <source>
        <dbReference type="PROSITE" id="PS50240"/>
    </source>
</evidence>
<dbReference type="InterPro" id="IPR043504">
    <property type="entry name" value="Peptidase_S1_PA_chymotrypsin"/>
</dbReference>
<keyword evidence="3" id="KW-0732">Signal</keyword>
<dbReference type="PROSITE" id="PS50240">
    <property type="entry name" value="TRYPSIN_DOM"/>
    <property type="match status" value="1"/>
</dbReference>
<dbReference type="Gene3D" id="2.40.10.10">
    <property type="entry name" value="Trypsin-like serine proteases"/>
    <property type="match status" value="1"/>
</dbReference>
<name>A0AAN8K571_PATCE</name>
<organism evidence="5 6">
    <name type="scientific">Patella caerulea</name>
    <name type="common">Rayed Mediterranean limpet</name>
    <dbReference type="NCBI Taxonomy" id="87958"/>
    <lineage>
        <taxon>Eukaryota</taxon>
        <taxon>Metazoa</taxon>
        <taxon>Spiralia</taxon>
        <taxon>Lophotrochozoa</taxon>
        <taxon>Mollusca</taxon>
        <taxon>Gastropoda</taxon>
        <taxon>Patellogastropoda</taxon>
        <taxon>Patelloidea</taxon>
        <taxon>Patellidae</taxon>
        <taxon>Patella</taxon>
    </lineage>
</organism>
<evidence type="ECO:0000313" key="6">
    <source>
        <dbReference type="Proteomes" id="UP001347796"/>
    </source>
</evidence>
<dbReference type="GO" id="GO:0006508">
    <property type="term" value="P:proteolysis"/>
    <property type="evidence" value="ECO:0007669"/>
    <property type="project" value="InterPro"/>
</dbReference>
<dbReference type="AlphaFoldDB" id="A0AAN8K571"/>
<dbReference type="InterPro" id="IPR051487">
    <property type="entry name" value="Ser/Thr_Proteases_Immune/Dev"/>
</dbReference>
<keyword evidence="6" id="KW-1185">Reference proteome</keyword>
<dbReference type="PRINTS" id="PR00722">
    <property type="entry name" value="CHYMOTRYPSIN"/>
</dbReference>
<keyword evidence="1" id="KW-1015">Disulfide bond</keyword>
<comment type="similarity">
    <text evidence="2">Belongs to the peptidase S1 family. CLIP subfamily.</text>
</comment>
<reference evidence="5 6" key="1">
    <citation type="submission" date="2024-01" db="EMBL/GenBank/DDBJ databases">
        <title>The genome of the rayed Mediterranean limpet Patella caerulea (Linnaeus, 1758).</title>
        <authorList>
            <person name="Anh-Thu Weber A."/>
            <person name="Halstead-Nussloch G."/>
        </authorList>
    </citation>
    <scope>NUCLEOTIDE SEQUENCE [LARGE SCALE GENOMIC DNA]</scope>
    <source>
        <strain evidence="5">AATW-2023a</strain>
        <tissue evidence="5">Whole specimen</tissue>
    </source>
</reference>
<dbReference type="InterPro" id="IPR009003">
    <property type="entry name" value="Peptidase_S1_PA"/>
</dbReference>
<dbReference type="SMART" id="SM00020">
    <property type="entry name" value="Tryp_SPc"/>
    <property type="match status" value="1"/>
</dbReference>
<accession>A0AAN8K571</accession>
<gene>
    <name evidence="5" type="ORF">SNE40_008235</name>
</gene>
<comment type="caution">
    <text evidence="5">The sequence shown here is derived from an EMBL/GenBank/DDBJ whole genome shotgun (WGS) entry which is preliminary data.</text>
</comment>
<dbReference type="EMBL" id="JAZGQO010000006">
    <property type="protein sequence ID" value="KAK6186138.1"/>
    <property type="molecule type" value="Genomic_DNA"/>
</dbReference>
<dbReference type="InterPro" id="IPR001254">
    <property type="entry name" value="Trypsin_dom"/>
</dbReference>
<feature type="chain" id="PRO_5043041336" description="Peptidase S1 domain-containing protein" evidence="3">
    <location>
        <begin position="18"/>
        <end position="381"/>
    </location>
</feature>